<evidence type="ECO:0000256" key="1">
    <source>
        <dbReference type="SAM" id="Coils"/>
    </source>
</evidence>
<dbReference type="Gene3D" id="1.20.1270.60">
    <property type="entry name" value="Arfaptin homology (AH) domain/BAR domain"/>
    <property type="match status" value="1"/>
</dbReference>
<proteinExistence type="predicted"/>
<keyword evidence="2" id="KW-0732">Signal</keyword>
<dbReference type="AlphaFoldDB" id="A0A5C7VUJ4"/>
<dbReference type="EMBL" id="SSFX01000056">
    <property type="protein sequence ID" value="TXI28203.1"/>
    <property type="molecule type" value="Genomic_DNA"/>
</dbReference>
<feature type="chain" id="PRO_5023011619" evidence="2">
    <location>
        <begin position="22"/>
        <end position="111"/>
    </location>
</feature>
<dbReference type="InterPro" id="IPR027267">
    <property type="entry name" value="AH/BAR_dom_sf"/>
</dbReference>
<protein>
    <submittedName>
        <fullName evidence="3">Uncharacterized protein</fullName>
    </submittedName>
</protein>
<evidence type="ECO:0000313" key="3">
    <source>
        <dbReference type="EMBL" id="TXI28203.1"/>
    </source>
</evidence>
<comment type="caution">
    <text evidence="3">The sequence shown here is derived from an EMBL/GenBank/DDBJ whole genome shotgun (WGS) entry which is preliminary data.</text>
</comment>
<feature type="signal peptide" evidence="2">
    <location>
        <begin position="1"/>
        <end position="21"/>
    </location>
</feature>
<name>A0A5C7VUJ4_9PROT</name>
<feature type="coiled-coil region" evidence="1">
    <location>
        <begin position="24"/>
        <end position="93"/>
    </location>
</feature>
<keyword evidence="1" id="KW-0175">Coiled coil</keyword>
<dbReference type="SUPFAM" id="SSF103657">
    <property type="entry name" value="BAR/IMD domain-like"/>
    <property type="match status" value="1"/>
</dbReference>
<organism evidence="3 4">
    <name type="scientific">Nitrosomonas oligotropha</name>
    <dbReference type="NCBI Taxonomy" id="42354"/>
    <lineage>
        <taxon>Bacteria</taxon>
        <taxon>Pseudomonadati</taxon>
        <taxon>Pseudomonadota</taxon>
        <taxon>Betaproteobacteria</taxon>
        <taxon>Nitrosomonadales</taxon>
        <taxon>Nitrosomonadaceae</taxon>
        <taxon>Nitrosomonas</taxon>
    </lineage>
</organism>
<gene>
    <name evidence="3" type="ORF">E6Q60_07920</name>
</gene>
<accession>A0A5C7VUJ4</accession>
<evidence type="ECO:0000256" key="2">
    <source>
        <dbReference type="SAM" id="SignalP"/>
    </source>
</evidence>
<evidence type="ECO:0000313" key="4">
    <source>
        <dbReference type="Proteomes" id="UP000321055"/>
    </source>
</evidence>
<reference evidence="3 4" key="1">
    <citation type="submission" date="2018-09" db="EMBL/GenBank/DDBJ databases">
        <title>Metagenome Assembled Genomes from an Advanced Water Purification Facility.</title>
        <authorList>
            <person name="Stamps B.W."/>
            <person name="Spear J.R."/>
        </authorList>
    </citation>
    <scope>NUCLEOTIDE SEQUENCE [LARGE SCALE GENOMIC DNA]</scope>
    <source>
        <strain evidence="3">Bin_54_1</strain>
    </source>
</reference>
<sequence>MKLFKSTLCILSVLIASFAHAETIELLQKNASVAYEKMMEAKQTAESLAKDATFAEKKLVSAKQKMMEAEREAETAKRKSEQAKIAMEQAINRWKQASDTLANEWGTSEIK</sequence>
<dbReference type="Proteomes" id="UP000321055">
    <property type="component" value="Unassembled WGS sequence"/>
</dbReference>